<reference evidence="4" key="1">
    <citation type="journal article" date="2019" name="Int. J. Syst. Evol. Microbiol.">
        <title>The Global Catalogue of Microorganisms (GCM) 10K type strain sequencing project: providing services to taxonomists for standard genome sequencing and annotation.</title>
        <authorList>
            <consortium name="The Broad Institute Genomics Platform"/>
            <consortium name="The Broad Institute Genome Sequencing Center for Infectious Disease"/>
            <person name="Wu L."/>
            <person name="Ma J."/>
        </authorList>
    </citation>
    <scope>NUCLEOTIDE SEQUENCE [LARGE SCALE GENOMIC DNA]</scope>
    <source>
        <strain evidence="4">CCUG 49679</strain>
    </source>
</reference>
<sequence length="366" mass="40952">MTAPYRSLACWVLALAGMLLSAMSRADDAHVLRYAAPHEATAQPLEIYGALDNDLMAPLLADFHARYPDIELTYRNLTTLTLYRRFLAEDEASADVVMSSAMPWQYQLANRGHAQALTTSAARQWPQASRWRHELFGFTFEPVVIVYRRDALEGATPPDSHEALLRLLTHERQRLTGRVVTYDPWRSGAGYTYATEDAHMSPRYWELVAALGGVKAALADTTGEMLDGLADGRYAVGYNLLGSYARDFVADHPQLEMVIPSDYALVTQRLVLIPNRAPHPETAERFVDYLLSRQGQQVIRDKTPLGAVHTALEGEGTARDLRKTLGDALHPIAIDPSLLATLDTLKRHSLLERWQREYTRLSDNGP</sequence>
<dbReference type="EMBL" id="JBHSEO010000058">
    <property type="protein sequence ID" value="MFC4417663.1"/>
    <property type="molecule type" value="Genomic_DNA"/>
</dbReference>
<protein>
    <submittedName>
        <fullName evidence="3">ABC transporter substrate-binding protein</fullName>
    </submittedName>
</protein>
<evidence type="ECO:0000256" key="2">
    <source>
        <dbReference type="SAM" id="SignalP"/>
    </source>
</evidence>
<gene>
    <name evidence="3" type="ORF">ACFO0E_14780</name>
</gene>
<evidence type="ECO:0000313" key="3">
    <source>
        <dbReference type="EMBL" id="MFC4417663.1"/>
    </source>
</evidence>
<feature type="chain" id="PRO_5047185380" evidence="2">
    <location>
        <begin position="27"/>
        <end position="366"/>
    </location>
</feature>
<dbReference type="Gene3D" id="3.40.190.10">
    <property type="entry name" value="Periplasmic binding protein-like II"/>
    <property type="match status" value="2"/>
</dbReference>
<organism evidence="3 4">
    <name type="scientific">Chromohalobacter beijerinckii</name>
    <dbReference type="NCBI Taxonomy" id="86179"/>
    <lineage>
        <taxon>Bacteria</taxon>
        <taxon>Pseudomonadati</taxon>
        <taxon>Pseudomonadota</taxon>
        <taxon>Gammaproteobacteria</taxon>
        <taxon>Oceanospirillales</taxon>
        <taxon>Halomonadaceae</taxon>
        <taxon>Chromohalobacter</taxon>
    </lineage>
</organism>
<feature type="signal peptide" evidence="2">
    <location>
        <begin position="1"/>
        <end position="26"/>
    </location>
</feature>
<accession>A0ABV8XGT8</accession>
<evidence type="ECO:0000313" key="4">
    <source>
        <dbReference type="Proteomes" id="UP001596015"/>
    </source>
</evidence>
<dbReference type="Pfam" id="PF13531">
    <property type="entry name" value="SBP_bac_11"/>
    <property type="match status" value="1"/>
</dbReference>
<name>A0ABV8XGT8_9GAMM</name>
<dbReference type="PANTHER" id="PTHR30006">
    <property type="entry name" value="THIAMINE-BINDING PERIPLASMIC PROTEIN-RELATED"/>
    <property type="match status" value="1"/>
</dbReference>
<proteinExistence type="predicted"/>
<dbReference type="SUPFAM" id="SSF53850">
    <property type="entry name" value="Periplasmic binding protein-like II"/>
    <property type="match status" value="1"/>
</dbReference>
<dbReference type="PANTHER" id="PTHR30006:SF25">
    <property type="entry name" value="PHOSPHOGLYCERATE TRANSPORT REGULATORY PROTEIN PGTC"/>
    <property type="match status" value="1"/>
</dbReference>
<dbReference type="RefSeq" id="WP_246939245.1">
    <property type="nucleotide sequence ID" value="NZ_JAKGAK010000001.1"/>
</dbReference>
<evidence type="ECO:0000256" key="1">
    <source>
        <dbReference type="ARBA" id="ARBA00022729"/>
    </source>
</evidence>
<comment type="caution">
    <text evidence="3">The sequence shown here is derived from an EMBL/GenBank/DDBJ whole genome shotgun (WGS) entry which is preliminary data.</text>
</comment>
<keyword evidence="1 2" id="KW-0732">Signal</keyword>
<dbReference type="Proteomes" id="UP001596015">
    <property type="component" value="Unassembled WGS sequence"/>
</dbReference>
<keyword evidence="4" id="KW-1185">Reference proteome</keyword>